<keyword evidence="5 13" id="KW-0489">Methyltransferase</keyword>
<comment type="catalytic activity">
    <reaction evidence="11">
        <text>a 6-O-methyl-2'-deoxyguanosine in DNA + L-cysteinyl-[protein] = S-methyl-L-cysteinyl-[protein] + a 2'-deoxyguanosine in DNA</text>
        <dbReference type="Rhea" id="RHEA:24000"/>
        <dbReference type="Rhea" id="RHEA-COMP:10131"/>
        <dbReference type="Rhea" id="RHEA-COMP:10132"/>
        <dbReference type="Rhea" id="RHEA-COMP:11367"/>
        <dbReference type="Rhea" id="RHEA-COMP:11368"/>
        <dbReference type="ChEBI" id="CHEBI:29950"/>
        <dbReference type="ChEBI" id="CHEBI:82612"/>
        <dbReference type="ChEBI" id="CHEBI:85445"/>
        <dbReference type="ChEBI" id="CHEBI:85448"/>
        <dbReference type="EC" id="2.1.1.63"/>
    </reaction>
</comment>
<dbReference type="Proteomes" id="UP000800092">
    <property type="component" value="Unassembled WGS sequence"/>
</dbReference>
<evidence type="ECO:0000256" key="6">
    <source>
        <dbReference type="ARBA" id="ARBA00022679"/>
    </source>
</evidence>
<evidence type="ECO:0000256" key="4">
    <source>
        <dbReference type="ARBA" id="ARBA00015377"/>
    </source>
</evidence>
<reference evidence="13" key="1">
    <citation type="journal article" date="2020" name="Stud. Mycol.">
        <title>101 Dothideomycetes genomes: a test case for predicting lifestyles and emergence of pathogens.</title>
        <authorList>
            <person name="Haridas S."/>
            <person name="Albert R."/>
            <person name="Binder M."/>
            <person name="Bloem J."/>
            <person name="Labutti K."/>
            <person name="Salamov A."/>
            <person name="Andreopoulos B."/>
            <person name="Baker S."/>
            <person name="Barry K."/>
            <person name="Bills G."/>
            <person name="Bluhm B."/>
            <person name="Cannon C."/>
            <person name="Castanera R."/>
            <person name="Culley D."/>
            <person name="Daum C."/>
            <person name="Ezra D."/>
            <person name="Gonzalez J."/>
            <person name="Henrissat B."/>
            <person name="Kuo A."/>
            <person name="Liang C."/>
            <person name="Lipzen A."/>
            <person name="Lutzoni F."/>
            <person name="Magnuson J."/>
            <person name="Mondo S."/>
            <person name="Nolan M."/>
            <person name="Ohm R."/>
            <person name="Pangilinan J."/>
            <person name="Park H.-J."/>
            <person name="Ramirez L."/>
            <person name="Alfaro M."/>
            <person name="Sun H."/>
            <person name="Tritt A."/>
            <person name="Yoshinaga Y."/>
            <person name="Zwiers L.-H."/>
            <person name="Turgeon B."/>
            <person name="Goodwin S."/>
            <person name="Spatafora J."/>
            <person name="Crous P."/>
            <person name="Grigoriev I."/>
        </authorList>
    </citation>
    <scope>NUCLEOTIDE SEQUENCE</scope>
    <source>
        <strain evidence="13">Tuck. ex Michener</strain>
    </source>
</reference>
<gene>
    <name evidence="13" type="ORF">EV356DRAFT_446908</name>
</gene>
<dbReference type="InterPro" id="IPR036217">
    <property type="entry name" value="MethylDNA_cys_MeTrfase_DNAb"/>
</dbReference>
<evidence type="ECO:0000259" key="12">
    <source>
        <dbReference type="Pfam" id="PF01035"/>
    </source>
</evidence>
<dbReference type="Gene3D" id="1.10.10.10">
    <property type="entry name" value="Winged helix-like DNA-binding domain superfamily/Winged helix DNA-binding domain"/>
    <property type="match status" value="1"/>
</dbReference>
<dbReference type="GO" id="GO:0032259">
    <property type="term" value="P:methylation"/>
    <property type="evidence" value="ECO:0007669"/>
    <property type="project" value="UniProtKB-KW"/>
</dbReference>
<dbReference type="Pfam" id="PF01035">
    <property type="entry name" value="DNA_binding_1"/>
    <property type="match status" value="1"/>
</dbReference>
<dbReference type="InterPro" id="IPR001497">
    <property type="entry name" value="MethylDNA_cys_MeTrfase_AS"/>
</dbReference>
<evidence type="ECO:0000313" key="14">
    <source>
        <dbReference type="Proteomes" id="UP000800092"/>
    </source>
</evidence>
<keyword evidence="6 13" id="KW-0808">Transferase</keyword>
<evidence type="ECO:0000256" key="10">
    <source>
        <dbReference type="ARBA" id="ARBA00031621"/>
    </source>
</evidence>
<dbReference type="EC" id="2.1.1.63" evidence="3"/>
<name>A0A6A6H8J3_VIRVR</name>
<evidence type="ECO:0000256" key="5">
    <source>
        <dbReference type="ARBA" id="ARBA00022603"/>
    </source>
</evidence>
<evidence type="ECO:0000256" key="3">
    <source>
        <dbReference type="ARBA" id="ARBA00011918"/>
    </source>
</evidence>
<evidence type="ECO:0000256" key="11">
    <source>
        <dbReference type="ARBA" id="ARBA00049348"/>
    </source>
</evidence>
<evidence type="ECO:0000256" key="1">
    <source>
        <dbReference type="ARBA" id="ARBA00001286"/>
    </source>
</evidence>
<protein>
    <recommendedName>
        <fullName evidence="4">Methylated-DNA--protein-cysteine methyltransferase</fullName>
        <ecNumber evidence="3">2.1.1.63</ecNumber>
    </recommendedName>
    <alternativeName>
        <fullName evidence="9">6-O-methylguanine-DNA methyltransferase</fullName>
    </alternativeName>
    <alternativeName>
        <fullName evidence="10">O-6-methylguanine-DNA-alkyltransferase</fullName>
    </alternativeName>
</protein>
<dbReference type="PROSITE" id="PS00374">
    <property type="entry name" value="MGMT"/>
    <property type="match status" value="1"/>
</dbReference>
<dbReference type="PANTHER" id="PTHR10815:SF13">
    <property type="entry name" value="METHYLATED-DNA--PROTEIN-CYSTEINE METHYLTRANSFERASE"/>
    <property type="match status" value="1"/>
</dbReference>
<dbReference type="InterPro" id="IPR036388">
    <property type="entry name" value="WH-like_DNA-bd_sf"/>
</dbReference>
<dbReference type="PANTHER" id="PTHR10815">
    <property type="entry name" value="METHYLATED-DNA--PROTEIN-CYSTEINE METHYLTRANSFERASE"/>
    <property type="match status" value="1"/>
</dbReference>
<comment type="similarity">
    <text evidence="2">Belongs to the MGMT family.</text>
</comment>
<evidence type="ECO:0000256" key="7">
    <source>
        <dbReference type="ARBA" id="ARBA00022763"/>
    </source>
</evidence>
<evidence type="ECO:0000256" key="8">
    <source>
        <dbReference type="ARBA" id="ARBA00023204"/>
    </source>
</evidence>
<dbReference type="GO" id="GO:0003908">
    <property type="term" value="F:methylated-DNA-[protein]-cysteine S-methyltransferase activity"/>
    <property type="evidence" value="ECO:0007669"/>
    <property type="project" value="UniProtKB-EC"/>
</dbReference>
<dbReference type="OrthoDB" id="1907495at2759"/>
<keyword evidence="14" id="KW-1185">Reference proteome</keyword>
<dbReference type="SUPFAM" id="SSF46767">
    <property type="entry name" value="Methylated DNA-protein cysteine methyltransferase, C-terminal domain"/>
    <property type="match status" value="1"/>
</dbReference>
<dbReference type="EMBL" id="ML991799">
    <property type="protein sequence ID" value="KAF2234365.1"/>
    <property type="molecule type" value="Genomic_DNA"/>
</dbReference>
<feature type="domain" description="Methylated-DNA-[protein]-cysteine S-methyltransferase DNA binding" evidence="12">
    <location>
        <begin position="9"/>
        <end position="95"/>
    </location>
</feature>
<dbReference type="NCBIfam" id="TIGR00589">
    <property type="entry name" value="ogt"/>
    <property type="match status" value="1"/>
</dbReference>
<proteinExistence type="inferred from homology"/>
<organism evidence="13 14">
    <name type="scientific">Viridothelium virens</name>
    <name type="common">Speckled blister lichen</name>
    <name type="synonym">Trypethelium virens</name>
    <dbReference type="NCBI Taxonomy" id="1048519"/>
    <lineage>
        <taxon>Eukaryota</taxon>
        <taxon>Fungi</taxon>
        <taxon>Dikarya</taxon>
        <taxon>Ascomycota</taxon>
        <taxon>Pezizomycotina</taxon>
        <taxon>Dothideomycetes</taxon>
        <taxon>Dothideomycetes incertae sedis</taxon>
        <taxon>Trypetheliales</taxon>
        <taxon>Trypetheliaceae</taxon>
        <taxon>Viridothelium</taxon>
    </lineage>
</organism>
<evidence type="ECO:0000256" key="2">
    <source>
        <dbReference type="ARBA" id="ARBA00008711"/>
    </source>
</evidence>
<keyword evidence="7" id="KW-0227">DNA damage</keyword>
<sequence length="115" mass="12616">MATPTITDYQTRVYTLLQQIPAGRIASYASLAKALDSSPRAVGGALRRNPFAPEVPCHRVIASSGYIGGFKGDWEKAPSGINCEKKLELLKSEGVKFDGKGMLIDRTRWWDAFQA</sequence>
<comment type="catalytic activity">
    <reaction evidence="1">
        <text>a 4-O-methyl-thymidine in DNA + L-cysteinyl-[protein] = a thymidine in DNA + S-methyl-L-cysteinyl-[protein]</text>
        <dbReference type="Rhea" id="RHEA:53428"/>
        <dbReference type="Rhea" id="RHEA-COMP:10131"/>
        <dbReference type="Rhea" id="RHEA-COMP:10132"/>
        <dbReference type="Rhea" id="RHEA-COMP:13555"/>
        <dbReference type="Rhea" id="RHEA-COMP:13556"/>
        <dbReference type="ChEBI" id="CHEBI:29950"/>
        <dbReference type="ChEBI" id="CHEBI:82612"/>
        <dbReference type="ChEBI" id="CHEBI:137386"/>
        <dbReference type="ChEBI" id="CHEBI:137387"/>
        <dbReference type="EC" id="2.1.1.63"/>
    </reaction>
</comment>
<dbReference type="CDD" id="cd06445">
    <property type="entry name" value="ATase"/>
    <property type="match status" value="1"/>
</dbReference>
<accession>A0A6A6H8J3</accession>
<dbReference type="GO" id="GO:0006281">
    <property type="term" value="P:DNA repair"/>
    <property type="evidence" value="ECO:0007669"/>
    <property type="project" value="UniProtKB-KW"/>
</dbReference>
<evidence type="ECO:0000313" key="13">
    <source>
        <dbReference type="EMBL" id="KAF2234365.1"/>
    </source>
</evidence>
<evidence type="ECO:0000256" key="9">
    <source>
        <dbReference type="ARBA" id="ARBA00030795"/>
    </source>
</evidence>
<dbReference type="InterPro" id="IPR014048">
    <property type="entry name" value="MethylDNA_cys_MeTrfase_DNA-bd"/>
</dbReference>
<dbReference type="AlphaFoldDB" id="A0A6A6H8J3"/>
<keyword evidence="8" id="KW-0234">DNA repair</keyword>